<dbReference type="CDD" id="cd13578">
    <property type="entry name" value="PBP2_Bug27"/>
    <property type="match status" value="1"/>
</dbReference>
<keyword evidence="2" id="KW-0732">Signal</keyword>
<name>A0A7Y6NRW0_9BURK</name>
<evidence type="ECO:0000313" key="4">
    <source>
        <dbReference type="Proteomes" id="UP000529637"/>
    </source>
</evidence>
<dbReference type="AlphaFoldDB" id="A0A7Y6NRW0"/>
<organism evidence="3 4">
    <name type="scientific">Piscinibacter koreensis</name>
    <dbReference type="NCBI Taxonomy" id="2742824"/>
    <lineage>
        <taxon>Bacteria</taxon>
        <taxon>Pseudomonadati</taxon>
        <taxon>Pseudomonadota</taxon>
        <taxon>Betaproteobacteria</taxon>
        <taxon>Burkholderiales</taxon>
        <taxon>Sphaerotilaceae</taxon>
        <taxon>Piscinibacter</taxon>
    </lineage>
</organism>
<dbReference type="Pfam" id="PF03401">
    <property type="entry name" value="TctC"/>
    <property type="match status" value="1"/>
</dbReference>
<sequence>MKRRATLALAALLAVAALPAAAQSTWPSRPVRIVVPYAPGSSPDVLIRIMGEKLGPRLGQPLVIENRPGAGGNTGTDHVAKSAPDGYTFLVSTNGPLVYSTVFNPKLPYDPFKDLAPVTLAGGQPNVCAVSNDMNVADVKAWVAAMRQNPGKYNYSSTGIGSMSHLSIEILKLRTNSFAVHLPYASSPQAITAILQGDVQFACVPPVAVMPQAKAGKLKAVAVTSAKRSALVPGVPTLAESGFPEIQALAWMAVMAPARTPADVIERMNREMVAVLNDPEVRNKLATAYIEPIGSTPAELAKWMTEERTRWAPVIKYAELKAE</sequence>
<proteinExistence type="inferred from homology"/>
<dbReference type="Gene3D" id="3.40.190.10">
    <property type="entry name" value="Periplasmic binding protein-like II"/>
    <property type="match status" value="1"/>
</dbReference>
<dbReference type="SUPFAM" id="SSF53850">
    <property type="entry name" value="Periplasmic binding protein-like II"/>
    <property type="match status" value="1"/>
</dbReference>
<accession>A0A7Y6NRW0</accession>
<dbReference type="InterPro" id="IPR005064">
    <property type="entry name" value="BUG"/>
</dbReference>
<comment type="similarity">
    <text evidence="1">Belongs to the UPF0065 (bug) family.</text>
</comment>
<evidence type="ECO:0000313" key="3">
    <source>
        <dbReference type="EMBL" id="NUZ08154.1"/>
    </source>
</evidence>
<comment type="caution">
    <text evidence="3">The sequence shown here is derived from an EMBL/GenBank/DDBJ whole genome shotgun (WGS) entry which is preliminary data.</text>
</comment>
<dbReference type="PANTHER" id="PTHR42928:SF5">
    <property type="entry name" value="BLR1237 PROTEIN"/>
    <property type="match status" value="1"/>
</dbReference>
<dbReference type="PANTHER" id="PTHR42928">
    <property type="entry name" value="TRICARBOXYLATE-BINDING PROTEIN"/>
    <property type="match status" value="1"/>
</dbReference>
<keyword evidence="4" id="KW-1185">Reference proteome</keyword>
<protein>
    <submittedName>
        <fullName evidence="3">Tripartite tricarboxylate transporter substrate binding protein</fullName>
    </submittedName>
</protein>
<dbReference type="RefSeq" id="WP_176070993.1">
    <property type="nucleotide sequence ID" value="NZ_JABWMJ010000011.1"/>
</dbReference>
<feature type="signal peptide" evidence="2">
    <location>
        <begin position="1"/>
        <end position="22"/>
    </location>
</feature>
<gene>
    <name evidence="3" type="ORF">HQN59_20555</name>
</gene>
<dbReference type="PIRSF" id="PIRSF017082">
    <property type="entry name" value="YflP"/>
    <property type="match status" value="1"/>
</dbReference>
<reference evidence="3 4" key="1">
    <citation type="submission" date="2020-06" db="EMBL/GenBank/DDBJ databases">
        <title>Schlegella sp. ID0723 isolated from air conditioner.</title>
        <authorList>
            <person name="Kim D.Y."/>
            <person name="Kim D.-U."/>
        </authorList>
    </citation>
    <scope>NUCLEOTIDE SEQUENCE [LARGE SCALE GENOMIC DNA]</scope>
    <source>
        <strain evidence="3 4">ID0723</strain>
    </source>
</reference>
<evidence type="ECO:0000256" key="1">
    <source>
        <dbReference type="ARBA" id="ARBA00006987"/>
    </source>
</evidence>
<dbReference type="Proteomes" id="UP000529637">
    <property type="component" value="Unassembled WGS sequence"/>
</dbReference>
<dbReference type="EMBL" id="JABWMJ010000011">
    <property type="protein sequence ID" value="NUZ08154.1"/>
    <property type="molecule type" value="Genomic_DNA"/>
</dbReference>
<feature type="chain" id="PRO_5030570095" evidence="2">
    <location>
        <begin position="23"/>
        <end position="323"/>
    </location>
</feature>
<dbReference type="Gene3D" id="3.40.190.150">
    <property type="entry name" value="Bordetella uptake gene, domain 1"/>
    <property type="match status" value="1"/>
</dbReference>
<dbReference type="InterPro" id="IPR042100">
    <property type="entry name" value="Bug_dom1"/>
</dbReference>
<evidence type="ECO:0000256" key="2">
    <source>
        <dbReference type="SAM" id="SignalP"/>
    </source>
</evidence>